<dbReference type="InterPro" id="IPR023213">
    <property type="entry name" value="CAT-like_dom_sf"/>
</dbReference>
<dbReference type="GO" id="GO:0016746">
    <property type="term" value="F:acyltransferase activity"/>
    <property type="evidence" value="ECO:0007669"/>
    <property type="project" value="InterPro"/>
</dbReference>
<dbReference type="SUPFAM" id="SSF52777">
    <property type="entry name" value="CoA-dependent acyltransferases"/>
    <property type="match status" value="1"/>
</dbReference>
<dbReference type="Proteomes" id="UP001370490">
    <property type="component" value="Unassembled WGS sequence"/>
</dbReference>
<proteinExistence type="predicted"/>
<dbReference type="Pfam" id="PF14476">
    <property type="entry name" value="Chloroplast_duf"/>
    <property type="match status" value="1"/>
</dbReference>
<dbReference type="EMBL" id="JBAMMX010000001">
    <property type="protein sequence ID" value="KAK6946977.1"/>
    <property type="molecule type" value="Genomic_DNA"/>
</dbReference>
<evidence type="ECO:0000313" key="2">
    <source>
        <dbReference type="Proteomes" id="UP001370490"/>
    </source>
</evidence>
<evidence type="ECO:0000313" key="1">
    <source>
        <dbReference type="EMBL" id="KAK6946977.1"/>
    </source>
</evidence>
<dbReference type="InterPro" id="IPR027949">
    <property type="entry name" value="Chloroplast_duf"/>
</dbReference>
<gene>
    <name evidence="1" type="ORF">RJ641_000450</name>
</gene>
<dbReference type="PANTHER" id="PTHR33358:SF12">
    <property type="entry name" value="F-BOX PROTEIN WITH A DOMAIN PROTEIN"/>
    <property type="match status" value="1"/>
</dbReference>
<name>A0AAN8WIY6_9MAGN</name>
<dbReference type="Gene3D" id="3.30.559.10">
    <property type="entry name" value="Chloramphenicol acetyltransferase-like domain"/>
    <property type="match status" value="1"/>
</dbReference>
<protein>
    <submittedName>
        <fullName evidence="1">Petal formation-expressed</fullName>
    </submittedName>
</protein>
<dbReference type="AlphaFoldDB" id="A0AAN8WIY6"/>
<dbReference type="PANTHER" id="PTHR33358">
    <property type="entry name" value="F-BOX PROTEIN WITH A DOMAIN PROTEIN"/>
    <property type="match status" value="1"/>
</dbReference>
<keyword evidence="2" id="KW-1185">Reference proteome</keyword>
<accession>A0AAN8WIY6</accession>
<sequence length="215" mass="23127">MVEQESGREGGGGEEYVMMELGSGREEFSRGSGRESGGGEEYVMMELGSGREEHSRGLGVPVIRNADRMNFADIEKEINTLAKKANDGSISIDEMAGSTFTISNGGVYGSLLSIPIINPPQSAILALASVVNSIEHGGQVGMVFEIYRSSAGFFQEMEESIEENLEEKGENGELFEVKVALQLGRSIPELRELAGNCLGSLGNDESRSEFASKLF</sequence>
<comment type="caution">
    <text evidence="1">The sequence shown here is derived from an EMBL/GenBank/DDBJ whole genome shotgun (WGS) entry which is preliminary data.</text>
</comment>
<organism evidence="1 2">
    <name type="scientific">Dillenia turbinata</name>
    <dbReference type="NCBI Taxonomy" id="194707"/>
    <lineage>
        <taxon>Eukaryota</taxon>
        <taxon>Viridiplantae</taxon>
        <taxon>Streptophyta</taxon>
        <taxon>Embryophyta</taxon>
        <taxon>Tracheophyta</taxon>
        <taxon>Spermatophyta</taxon>
        <taxon>Magnoliopsida</taxon>
        <taxon>eudicotyledons</taxon>
        <taxon>Gunneridae</taxon>
        <taxon>Pentapetalae</taxon>
        <taxon>Dilleniales</taxon>
        <taxon>Dilleniaceae</taxon>
        <taxon>Dillenia</taxon>
    </lineage>
</organism>
<reference evidence="1 2" key="1">
    <citation type="submission" date="2023-12" db="EMBL/GenBank/DDBJ databases">
        <title>A high-quality genome assembly for Dillenia turbinata (Dilleniales).</title>
        <authorList>
            <person name="Chanderbali A."/>
        </authorList>
    </citation>
    <scope>NUCLEOTIDE SEQUENCE [LARGE SCALE GENOMIC DNA]</scope>
    <source>
        <strain evidence="1">LSX21</strain>
        <tissue evidence="1">Leaf</tissue>
    </source>
</reference>